<dbReference type="Proteomes" id="UP001499863">
    <property type="component" value="Unassembled WGS sequence"/>
</dbReference>
<sequence>MAGEFVAATEQPPFRLWISERARAVVRAKLAALDGSAVRGVTAGRVVRVRSASVGTGWTCGKAVKGVSPCSPKEH</sequence>
<evidence type="ECO:0000313" key="1">
    <source>
        <dbReference type="EMBL" id="GAA1405531.1"/>
    </source>
</evidence>
<reference evidence="1 2" key="1">
    <citation type="journal article" date="2019" name="Int. J. Syst. Evol. Microbiol.">
        <title>The Global Catalogue of Microorganisms (GCM) 10K type strain sequencing project: providing services to taxonomists for standard genome sequencing and annotation.</title>
        <authorList>
            <consortium name="The Broad Institute Genomics Platform"/>
            <consortium name="The Broad Institute Genome Sequencing Center for Infectious Disease"/>
            <person name="Wu L."/>
            <person name="Ma J."/>
        </authorList>
    </citation>
    <scope>NUCLEOTIDE SEQUENCE [LARGE SCALE GENOMIC DNA]</scope>
    <source>
        <strain evidence="1 2">JCM 12393</strain>
    </source>
</reference>
<evidence type="ECO:0000313" key="2">
    <source>
        <dbReference type="Proteomes" id="UP001499863"/>
    </source>
</evidence>
<proteinExistence type="predicted"/>
<accession>A0ABN1YDD2</accession>
<organism evidence="1 2">
    <name type="scientific">Kitasatospora putterlickiae</name>
    <dbReference type="NCBI Taxonomy" id="221725"/>
    <lineage>
        <taxon>Bacteria</taxon>
        <taxon>Bacillati</taxon>
        <taxon>Actinomycetota</taxon>
        <taxon>Actinomycetes</taxon>
        <taxon>Kitasatosporales</taxon>
        <taxon>Streptomycetaceae</taxon>
        <taxon>Kitasatospora</taxon>
    </lineage>
</organism>
<dbReference type="EMBL" id="BAAAKJ010000295">
    <property type="protein sequence ID" value="GAA1405531.1"/>
    <property type="molecule type" value="Genomic_DNA"/>
</dbReference>
<name>A0ABN1YDD2_9ACTN</name>
<protein>
    <submittedName>
        <fullName evidence="1">Uncharacterized protein</fullName>
    </submittedName>
</protein>
<gene>
    <name evidence="1" type="ORF">GCM10009639_52590</name>
</gene>
<comment type="caution">
    <text evidence="1">The sequence shown here is derived from an EMBL/GenBank/DDBJ whole genome shotgun (WGS) entry which is preliminary data.</text>
</comment>
<keyword evidence="2" id="KW-1185">Reference proteome</keyword>